<evidence type="ECO:0000256" key="5">
    <source>
        <dbReference type="ARBA" id="ARBA00023136"/>
    </source>
</evidence>
<keyword evidence="3 6" id="KW-0812">Transmembrane</keyword>
<keyword evidence="9" id="KW-1185">Reference proteome</keyword>
<dbReference type="InterPro" id="IPR050638">
    <property type="entry name" value="AA-Vitamin_Transporters"/>
</dbReference>
<dbReference type="InterPro" id="IPR037185">
    <property type="entry name" value="EmrE-like"/>
</dbReference>
<feature type="transmembrane region" description="Helical" evidence="6">
    <location>
        <begin position="52"/>
        <end position="73"/>
    </location>
</feature>
<feature type="transmembrane region" description="Helical" evidence="6">
    <location>
        <begin position="164"/>
        <end position="183"/>
    </location>
</feature>
<dbReference type="InterPro" id="IPR000620">
    <property type="entry name" value="EamA_dom"/>
</dbReference>
<organism evidence="8 9">
    <name type="scientific">Craurococcus roseus</name>
    <dbReference type="NCBI Taxonomy" id="77585"/>
    <lineage>
        <taxon>Bacteria</taxon>
        <taxon>Pseudomonadati</taxon>
        <taxon>Pseudomonadota</taxon>
        <taxon>Alphaproteobacteria</taxon>
        <taxon>Acetobacterales</taxon>
        <taxon>Acetobacteraceae</taxon>
        <taxon>Craurococcus</taxon>
    </lineage>
</organism>
<accession>A0ABP3PQC6</accession>
<keyword evidence="4 6" id="KW-1133">Transmembrane helix</keyword>
<proteinExistence type="inferred from homology"/>
<dbReference type="PANTHER" id="PTHR32322">
    <property type="entry name" value="INNER MEMBRANE TRANSPORTER"/>
    <property type="match status" value="1"/>
</dbReference>
<feature type="transmembrane region" description="Helical" evidence="6">
    <location>
        <begin position="135"/>
        <end position="152"/>
    </location>
</feature>
<dbReference type="EMBL" id="BAAAFZ010000006">
    <property type="protein sequence ID" value="GAA0568378.1"/>
    <property type="molecule type" value="Genomic_DNA"/>
</dbReference>
<feature type="transmembrane region" description="Helical" evidence="6">
    <location>
        <begin position="226"/>
        <end position="245"/>
    </location>
</feature>
<feature type="domain" description="EamA" evidence="7">
    <location>
        <begin position="2"/>
        <end position="120"/>
    </location>
</feature>
<evidence type="ECO:0000256" key="1">
    <source>
        <dbReference type="ARBA" id="ARBA00004141"/>
    </source>
</evidence>
<feature type="domain" description="EamA" evidence="7">
    <location>
        <begin position="134"/>
        <end position="266"/>
    </location>
</feature>
<dbReference type="SUPFAM" id="SSF103481">
    <property type="entry name" value="Multidrug resistance efflux transporter EmrE"/>
    <property type="match status" value="2"/>
</dbReference>
<name>A0ABP3PQC6_9PROT</name>
<reference evidence="9" key="1">
    <citation type="journal article" date="2019" name="Int. J. Syst. Evol. Microbiol.">
        <title>The Global Catalogue of Microorganisms (GCM) 10K type strain sequencing project: providing services to taxonomists for standard genome sequencing and annotation.</title>
        <authorList>
            <consortium name="The Broad Institute Genomics Platform"/>
            <consortium name="The Broad Institute Genome Sequencing Center for Infectious Disease"/>
            <person name="Wu L."/>
            <person name="Ma J."/>
        </authorList>
    </citation>
    <scope>NUCLEOTIDE SEQUENCE [LARGE SCALE GENOMIC DNA]</scope>
    <source>
        <strain evidence="9">JCM 9933</strain>
    </source>
</reference>
<evidence type="ECO:0000256" key="3">
    <source>
        <dbReference type="ARBA" id="ARBA00022692"/>
    </source>
</evidence>
<evidence type="ECO:0000256" key="2">
    <source>
        <dbReference type="ARBA" id="ARBA00007362"/>
    </source>
</evidence>
<comment type="caution">
    <text evidence="8">The sequence shown here is derived from an EMBL/GenBank/DDBJ whole genome shotgun (WGS) entry which is preliminary data.</text>
</comment>
<keyword evidence="5 6" id="KW-0472">Membrane</keyword>
<evidence type="ECO:0000259" key="7">
    <source>
        <dbReference type="Pfam" id="PF00892"/>
    </source>
</evidence>
<feature type="transmembrane region" description="Helical" evidence="6">
    <location>
        <begin position="20"/>
        <end position="40"/>
    </location>
</feature>
<evidence type="ECO:0000256" key="4">
    <source>
        <dbReference type="ARBA" id="ARBA00022989"/>
    </source>
</evidence>
<protein>
    <recommendedName>
        <fullName evidence="7">EamA domain-containing protein</fullName>
    </recommendedName>
</protein>
<dbReference type="Pfam" id="PF00892">
    <property type="entry name" value="EamA"/>
    <property type="match status" value="2"/>
</dbReference>
<feature type="transmembrane region" description="Helical" evidence="6">
    <location>
        <begin position="79"/>
        <end position="100"/>
    </location>
</feature>
<comment type="similarity">
    <text evidence="2">Belongs to the EamA transporter family.</text>
</comment>
<evidence type="ECO:0000313" key="9">
    <source>
        <dbReference type="Proteomes" id="UP001501588"/>
    </source>
</evidence>
<gene>
    <name evidence="8" type="ORF">GCM10009416_03070</name>
</gene>
<sequence>MWVGFHIVSRLSTAQSMTAWDVAALRFVGAFLTVLPFALWRGPPRIAPGRALGVLLFAGFGFPLCAFAGYQLAPAAHGATVMAAGLPVGTALLGVAFGVARIDGRRALSLAVVVAGSVLLAAATGGGAWEGAWKGDLLFLAAVLSWSAYTIMVQRWRLPALDSMLAIGLMAAPAYLPVWWLALPSTIGQAAPAAALFQAVFQGAFAAVLAGLLYTKAVTLIGPGPTTMVGAAVPALSALAAWPLLGEALPPLGLLAVLLVSAGMALGVAAPTPAAAGRVDPPVPRT</sequence>
<feature type="transmembrane region" description="Helical" evidence="6">
    <location>
        <begin position="107"/>
        <end position="129"/>
    </location>
</feature>
<dbReference type="PANTHER" id="PTHR32322:SF2">
    <property type="entry name" value="EAMA DOMAIN-CONTAINING PROTEIN"/>
    <property type="match status" value="1"/>
</dbReference>
<evidence type="ECO:0000313" key="8">
    <source>
        <dbReference type="EMBL" id="GAA0568378.1"/>
    </source>
</evidence>
<dbReference type="RefSeq" id="WP_343893364.1">
    <property type="nucleotide sequence ID" value="NZ_BAAAFZ010000006.1"/>
</dbReference>
<evidence type="ECO:0000256" key="6">
    <source>
        <dbReference type="SAM" id="Phobius"/>
    </source>
</evidence>
<comment type="subcellular location">
    <subcellularLocation>
        <location evidence="1">Membrane</location>
        <topology evidence="1">Multi-pass membrane protein</topology>
    </subcellularLocation>
</comment>
<feature type="transmembrane region" description="Helical" evidence="6">
    <location>
        <begin position="251"/>
        <end position="270"/>
    </location>
</feature>
<dbReference type="Proteomes" id="UP001501588">
    <property type="component" value="Unassembled WGS sequence"/>
</dbReference>
<feature type="transmembrane region" description="Helical" evidence="6">
    <location>
        <begin position="195"/>
        <end position="214"/>
    </location>
</feature>